<accession>A0A4P6HNM7</accession>
<dbReference type="PROSITE" id="PS50995">
    <property type="entry name" value="HTH_MARR_2"/>
    <property type="match status" value="1"/>
</dbReference>
<gene>
    <name evidence="2" type="ORF">C3Y92_10620</name>
</gene>
<dbReference type="InterPro" id="IPR000835">
    <property type="entry name" value="HTH_MarR-typ"/>
</dbReference>
<evidence type="ECO:0000313" key="3">
    <source>
        <dbReference type="Proteomes" id="UP000293296"/>
    </source>
</evidence>
<dbReference type="KEGG" id="dcb:C3Y92_10620"/>
<dbReference type="InterPro" id="IPR039422">
    <property type="entry name" value="MarR/SlyA-like"/>
</dbReference>
<reference evidence="2 3" key="1">
    <citation type="submission" date="2018-02" db="EMBL/GenBank/DDBJ databases">
        <title>Genome sequence of Desulfovibrio carbinolicus DSM 3852.</title>
        <authorList>
            <person name="Wilbanks E."/>
            <person name="Skennerton C.T."/>
            <person name="Orphan V.J."/>
        </authorList>
    </citation>
    <scope>NUCLEOTIDE SEQUENCE [LARGE SCALE GENOMIC DNA]</scope>
    <source>
        <strain evidence="2 3">DSM 3852</strain>
    </source>
</reference>
<dbReference type="InterPro" id="IPR036388">
    <property type="entry name" value="WH-like_DNA-bd_sf"/>
</dbReference>
<name>A0A4P6HNM7_9BACT</name>
<dbReference type="AlphaFoldDB" id="A0A4P6HNM7"/>
<protein>
    <submittedName>
        <fullName evidence="2">MarR family transcriptional regulator</fullName>
    </submittedName>
</protein>
<feature type="domain" description="HTH marR-type" evidence="1">
    <location>
        <begin position="9"/>
        <end position="140"/>
    </location>
</feature>
<dbReference type="SUPFAM" id="SSF46785">
    <property type="entry name" value="Winged helix' DNA-binding domain"/>
    <property type="match status" value="1"/>
</dbReference>
<dbReference type="GO" id="GO:0003700">
    <property type="term" value="F:DNA-binding transcription factor activity"/>
    <property type="evidence" value="ECO:0007669"/>
    <property type="project" value="InterPro"/>
</dbReference>
<dbReference type="PANTHER" id="PTHR33164">
    <property type="entry name" value="TRANSCRIPTIONAL REGULATOR, MARR FAMILY"/>
    <property type="match status" value="1"/>
</dbReference>
<sequence length="153" mass="17023">MTDPLDTCARELLDVMPLIMQDLRRTMRSQSAPDLRVPELRSLAFLRHNPGSNLTDLAEYIGVSLPSMSKLVDTLTYRGLIERTPDAQDRRRVRLGLTEAGYAILAKAREAVKASFAAKLARLEPDDVELVTASMRLLHTLFTQPQENGTSSA</sequence>
<proteinExistence type="predicted"/>
<dbReference type="PANTHER" id="PTHR33164:SF43">
    <property type="entry name" value="HTH-TYPE TRANSCRIPTIONAL REPRESSOR YETL"/>
    <property type="match status" value="1"/>
</dbReference>
<dbReference type="InterPro" id="IPR036390">
    <property type="entry name" value="WH_DNA-bd_sf"/>
</dbReference>
<evidence type="ECO:0000313" key="2">
    <source>
        <dbReference type="EMBL" id="QAZ67650.1"/>
    </source>
</evidence>
<dbReference type="SMART" id="SM00347">
    <property type="entry name" value="HTH_MARR"/>
    <property type="match status" value="1"/>
</dbReference>
<dbReference type="Gene3D" id="1.10.10.10">
    <property type="entry name" value="Winged helix-like DNA-binding domain superfamily/Winged helix DNA-binding domain"/>
    <property type="match status" value="1"/>
</dbReference>
<keyword evidence="3" id="KW-1185">Reference proteome</keyword>
<dbReference type="OrthoDB" id="188700at2"/>
<dbReference type="Proteomes" id="UP000293296">
    <property type="component" value="Chromosome"/>
</dbReference>
<organism evidence="2 3">
    <name type="scientific">Solidesulfovibrio carbinolicus</name>
    <dbReference type="NCBI Taxonomy" id="296842"/>
    <lineage>
        <taxon>Bacteria</taxon>
        <taxon>Pseudomonadati</taxon>
        <taxon>Thermodesulfobacteriota</taxon>
        <taxon>Desulfovibrionia</taxon>
        <taxon>Desulfovibrionales</taxon>
        <taxon>Desulfovibrionaceae</taxon>
        <taxon>Solidesulfovibrio</taxon>
    </lineage>
</organism>
<dbReference type="PRINTS" id="PR00598">
    <property type="entry name" value="HTHMARR"/>
</dbReference>
<dbReference type="Pfam" id="PF01047">
    <property type="entry name" value="MarR"/>
    <property type="match status" value="1"/>
</dbReference>
<dbReference type="EMBL" id="CP026538">
    <property type="protein sequence ID" value="QAZ67650.1"/>
    <property type="molecule type" value="Genomic_DNA"/>
</dbReference>
<dbReference type="RefSeq" id="WP_129352416.1">
    <property type="nucleotide sequence ID" value="NZ_CP026538.1"/>
</dbReference>
<dbReference type="GO" id="GO:0006950">
    <property type="term" value="P:response to stress"/>
    <property type="evidence" value="ECO:0007669"/>
    <property type="project" value="TreeGrafter"/>
</dbReference>
<evidence type="ECO:0000259" key="1">
    <source>
        <dbReference type="PROSITE" id="PS50995"/>
    </source>
</evidence>